<feature type="transmembrane region" description="Helical" evidence="1">
    <location>
        <begin position="237"/>
        <end position="259"/>
    </location>
</feature>
<sequence>MDSDLALRLALALGIGLVVGLERGWREREASPGSRTAGLRTYALSGLLGGIVAAVSRAAEAPVLIGFGFVGFIAIFAWFKRDESRADRDFSVTGTVAAMLVFMLGVLSVVGDREIAAAGGIATAALLAAREWLHALVARITWAEMRSSLLLLAMTVIVLPLLPDRALDPLGALNPRAIWMLTILIAGLSYAGYLGMRVLGPSRGVLVAALTGGMVSSTAVTVAFARRSAGGEDGRLLAAGAAAAGAVSITRVLVVAAAIQPALAPLLVAYAVPAALVLAAPAVRLAFQRAPAGEGGVALGNPFELLPVLGFAGLLAGVGLLAALVSQRFGAAGLYPLGALSGLADVDAFTLSTARLAGRSIGIAEAGYAILICVGVNALARAGYGAAVGDRRFGGRIAFFSLAAIAVGGASGLVLGAAYP</sequence>
<evidence type="ECO:0000259" key="2">
    <source>
        <dbReference type="Pfam" id="PF02308"/>
    </source>
</evidence>
<keyword evidence="1" id="KW-1133">Transmembrane helix</keyword>
<accession>A0ABU0M235</accession>
<feature type="transmembrane region" description="Helical" evidence="1">
    <location>
        <begin position="305"/>
        <end position="325"/>
    </location>
</feature>
<dbReference type="InterPro" id="IPR049177">
    <property type="entry name" value="MgtC_SapB_SrpB_YhiD_N"/>
</dbReference>
<evidence type="ECO:0000313" key="5">
    <source>
        <dbReference type="Proteomes" id="UP001223743"/>
    </source>
</evidence>
<proteinExistence type="predicted"/>
<keyword evidence="1" id="KW-0812">Transmembrane</keyword>
<keyword evidence="1" id="KW-0472">Membrane</keyword>
<evidence type="ECO:0000259" key="3">
    <source>
        <dbReference type="Pfam" id="PF13194"/>
    </source>
</evidence>
<reference evidence="4 5" key="1">
    <citation type="submission" date="2023-07" db="EMBL/GenBank/DDBJ databases">
        <title>Genomic Encyclopedia of Type Strains, Phase IV (KMG-IV): sequencing the most valuable type-strain genomes for metagenomic binning, comparative biology and taxonomic classification.</title>
        <authorList>
            <person name="Goeker M."/>
        </authorList>
    </citation>
    <scope>NUCLEOTIDE SEQUENCE [LARGE SCALE GENOMIC DNA]</scope>
    <source>
        <strain evidence="4 5">B1-1</strain>
    </source>
</reference>
<feature type="transmembrane region" description="Helical" evidence="1">
    <location>
        <begin position="397"/>
        <end position="419"/>
    </location>
</feature>
<feature type="transmembrane region" description="Helical" evidence="1">
    <location>
        <begin position="366"/>
        <end position="385"/>
    </location>
</feature>
<dbReference type="PANTHER" id="PTHR39084">
    <property type="entry name" value="MEMBRANE PROTEIN-RELATED"/>
    <property type="match status" value="1"/>
</dbReference>
<evidence type="ECO:0000256" key="1">
    <source>
        <dbReference type="SAM" id="Phobius"/>
    </source>
</evidence>
<feature type="transmembrane region" description="Helical" evidence="1">
    <location>
        <begin position="177"/>
        <end position="193"/>
    </location>
</feature>
<feature type="transmembrane region" description="Helical" evidence="1">
    <location>
        <begin position="205"/>
        <end position="225"/>
    </location>
</feature>
<dbReference type="RefSeq" id="WP_266281505.1">
    <property type="nucleotide sequence ID" value="NZ_JAPKNF010000001.1"/>
</dbReference>
<feature type="transmembrane region" description="Helical" evidence="1">
    <location>
        <begin position="6"/>
        <end position="25"/>
    </location>
</feature>
<comment type="caution">
    <text evidence="4">The sequence shown here is derived from an EMBL/GenBank/DDBJ whole genome shotgun (WGS) entry which is preliminary data.</text>
</comment>
<dbReference type="EMBL" id="JAUSWJ010000001">
    <property type="protein sequence ID" value="MDQ0515019.1"/>
    <property type="molecule type" value="Genomic_DNA"/>
</dbReference>
<dbReference type="PANTHER" id="PTHR39084:SF1">
    <property type="entry name" value="DUF4010 DOMAIN-CONTAINING PROTEIN"/>
    <property type="match status" value="1"/>
</dbReference>
<protein>
    <submittedName>
        <fullName evidence="4">Uncharacterized membrane protein (DUF4010 family)</fullName>
    </submittedName>
</protein>
<dbReference type="Pfam" id="PF02308">
    <property type="entry name" value="MgtC"/>
    <property type="match status" value="1"/>
</dbReference>
<name>A0ABU0M235_9HYPH</name>
<dbReference type="Proteomes" id="UP001223743">
    <property type="component" value="Unassembled WGS sequence"/>
</dbReference>
<organism evidence="4 5">
    <name type="scientific">Kaistia geumhonensis</name>
    <dbReference type="NCBI Taxonomy" id="410839"/>
    <lineage>
        <taxon>Bacteria</taxon>
        <taxon>Pseudomonadati</taxon>
        <taxon>Pseudomonadota</taxon>
        <taxon>Alphaproteobacteria</taxon>
        <taxon>Hyphomicrobiales</taxon>
        <taxon>Kaistiaceae</taxon>
        <taxon>Kaistia</taxon>
    </lineage>
</organism>
<feature type="transmembrane region" description="Helical" evidence="1">
    <location>
        <begin position="115"/>
        <end position="133"/>
    </location>
</feature>
<feature type="transmembrane region" description="Helical" evidence="1">
    <location>
        <begin position="145"/>
        <end position="162"/>
    </location>
</feature>
<dbReference type="Pfam" id="PF13194">
    <property type="entry name" value="DUF4010"/>
    <property type="match status" value="1"/>
</dbReference>
<feature type="transmembrane region" description="Helical" evidence="1">
    <location>
        <begin position="266"/>
        <end position="285"/>
    </location>
</feature>
<keyword evidence="5" id="KW-1185">Reference proteome</keyword>
<feature type="domain" description="DUF4010" evidence="3">
    <location>
        <begin position="183"/>
        <end position="389"/>
    </location>
</feature>
<feature type="domain" description="MgtC/SapB/SrpB/YhiD N-terminal" evidence="2">
    <location>
        <begin position="9"/>
        <end position="135"/>
    </location>
</feature>
<gene>
    <name evidence="4" type="ORF">QO015_000632</name>
</gene>
<dbReference type="InterPro" id="IPR025105">
    <property type="entry name" value="DUF4010"/>
</dbReference>
<feature type="transmembrane region" description="Helical" evidence="1">
    <location>
        <begin position="37"/>
        <end position="55"/>
    </location>
</feature>
<evidence type="ECO:0000313" key="4">
    <source>
        <dbReference type="EMBL" id="MDQ0515019.1"/>
    </source>
</evidence>
<feature type="transmembrane region" description="Helical" evidence="1">
    <location>
        <begin position="61"/>
        <end position="79"/>
    </location>
</feature>
<feature type="transmembrane region" description="Helical" evidence="1">
    <location>
        <begin position="91"/>
        <end position="109"/>
    </location>
</feature>